<keyword evidence="2" id="KW-1185">Reference proteome</keyword>
<protein>
    <submittedName>
        <fullName evidence="1">Uncharacterized protein</fullName>
    </submittedName>
</protein>
<proteinExistence type="predicted"/>
<evidence type="ECO:0000313" key="2">
    <source>
        <dbReference type="Proteomes" id="UP000887013"/>
    </source>
</evidence>
<name>A0A8X6PCE2_NEPPI</name>
<dbReference type="AlphaFoldDB" id="A0A8X6PCE2"/>
<comment type="caution">
    <text evidence="1">The sequence shown here is derived from an EMBL/GenBank/DDBJ whole genome shotgun (WGS) entry which is preliminary data.</text>
</comment>
<gene>
    <name evidence="1" type="ORF">NPIL_209891</name>
</gene>
<evidence type="ECO:0000313" key="1">
    <source>
        <dbReference type="EMBL" id="GFT59974.1"/>
    </source>
</evidence>
<organism evidence="1 2">
    <name type="scientific">Nephila pilipes</name>
    <name type="common">Giant wood spider</name>
    <name type="synonym">Nephila maculata</name>
    <dbReference type="NCBI Taxonomy" id="299642"/>
    <lineage>
        <taxon>Eukaryota</taxon>
        <taxon>Metazoa</taxon>
        <taxon>Ecdysozoa</taxon>
        <taxon>Arthropoda</taxon>
        <taxon>Chelicerata</taxon>
        <taxon>Arachnida</taxon>
        <taxon>Araneae</taxon>
        <taxon>Araneomorphae</taxon>
        <taxon>Entelegynae</taxon>
        <taxon>Araneoidea</taxon>
        <taxon>Nephilidae</taxon>
        <taxon>Nephila</taxon>
    </lineage>
</organism>
<accession>A0A8X6PCE2</accession>
<dbReference type="EMBL" id="BMAW01018758">
    <property type="protein sequence ID" value="GFT59974.1"/>
    <property type="molecule type" value="Genomic_DNA"/>
</dbReference>
<sequence>MTPEHDLKEQKSYLKGYRRERHCIIWNTNPTEAVILGINPNYINIWENAERKIVSLSRMWQKLSSNESVTSAYDYTYARRRSAIQLLHMW</sequence>
<dbReference type="Proteomes" id="UP000887013">
    <property type="component" value="Unassembled WGS sequence"/>
</dbReference>
<reference evidence="1" key="1">
    <citation type="submission" date="2020-08" db="EMBL/GenBank/DDBJ databases">
        <title>Multicomponent nature underlies the extraordinary mechanical properties of spider dragline silk.</title>
        <authorList>
            <person name="Kono N."/>
            <person name="Nakamura H."/>
            <person name="Mori M."/>
            <person name="Yoshida Y."/>
            <person name="Ohtoshi R."/>
            <person name="Malay A.D."/>
            <person name="Moran D.A.P."/>
            <person name="Tomita M."/>
            <person name="Numata K."/>
            <person name="Arakawa K."/>
        </authorList>
    </citation>
    <scope>NUCLEOTIDE SEQUENCE</scope>
</reference>